<evidence type="ECO:0000259" key="2">
    <source>
        <dbReference type="Pfam" id="PF13581"/>
    </source>
</evidence>
<dbReference type="PANTHER" id="PTHR35526">
    <property type="entry name" value="ANTI-SIGMA-F FACTOR RSBW-RELATED"/>
    <property type="match status" value="1"/>
</dbReference>
<dbReference type="Proteomes" id="UP000028864">
    <property type="component" value="Unassembled WGS sequence"/>
</dbReference>
<proteinExistence type="predicted"/>
<protein>
    <submittedName>
        <fullName evidence="3">Anti-sigma regulatory factor</fullName>
    </submittedName>
</protein>
<dbReference type="EMBL" id="LK021340">
    <property type="protein sequence ID" value="CDQ46047.1"/>
    <property type="molecule type" value="Genomic_DNA"/>
</dbReference>
<organism evidence="3 4">
    <name type="scientific">Mycolicibacterium neoaurum</name>
    <name type="common">Mycobacterium neoaurum</name>
    <dbReference type="NCBI Taxonomy" id="1795"/>
    <lineage>
        <taxon>Bacteria</taxon>
        <taxon>Bacillati</taxon>
        <taxon>Actinomycetota</taxon>
        <taxon>Actinomycetes</taxon>
        <taxon>Mycobacteriales</taxon>
        <taxon>Mycobacteriaceae</taxon>
        <taxon>Mycolicibacterium</taxon>
    </lineage>
</organism>
<gene>
    <name evidence="3" type="ORF">BN1047_03950</name>
</gene>
<keyword evidence="1" id="KW-0808">Transferase</keyword>
<dbReference type="Pfam" id="PF13581">
    <property type="entry name" value="HATPase_c_2"/>
    <property type="match status" value="1"/>
</dbReference>
<dbReference type="RefSeq" id="WP_042509956.1">
    <property type="nucleotide sequence ID" value="NZ_LK021340.1"/>
</dbReference>
<dbReference type="SUPFAM" id="SSF55874">
    <property type="entry name" value="ATPase domain of HSP90 chaperone/DNA topoisomerase II/histidine kinase"/>
    <property type="match status" value="1"/>
</dbReference>
<dbReference type="PANTHER" id="PTHR35526:SF3">
    <property type="entry name" value="ANTI-SIGMA-F FACTOR RSBW"/>
    <property type="match status" value="1"/>
</dbReference>
<evidence type="ECO:0000313" key="3">
    <source>
        <dbReference type="EMBL" id="CDQ46047.1"/>
    </source>
</evidence>
<reference evidence="3" key="1">
    <citation type="submission" date="2014-05" db="EMBL/GenBank/DDBJ databases">
        <authorList>
            <person name="Urmite Genomes"/>
        </authorList>
    </citation>
    <scope>NUCLEOTIDE SEQUENCE</scope>
    <source>
        <strain evidence="3">DSM 44074</strain>
    </source>
</reference>
<dbReference type="InterPro" id="IPR036890">
    <property type="entry name" value="HATPase_C_sf"/>
</dbReference>
<dbReference type="AlphaFoldDB" id="A0AAV2WPQ1"/>
<name>A0AAV2WPQ1_MYCNE</name>
<reference evidence="3" key="2">
    <citation type="submission" date="2015-09" db="EMBL/GenBank/DDBJ databases">
        <title>Draft genome sequence of Mycobacterium neoaurum DSM 44074.</title>
        <authorList>
            <person name="Croce O."/>
            <person name="Robert C."/>
            <person name="Raoult D."/>
            <person name="Drancourt M."/>
        </authorList>
    </citation>
    <scope>NUCLEOTIDE SEQUENCE</scope>
    <source>
        <strain evidence="3">DSM 44074</strain>
    </source>
</reference>
<keyword evidence="1" id="KW-0418">Kinase</keyword>
<sequence>MCPLPQPAPPPGDADLLVSATAEPTAAGELSGEIRAWLTRRVHIDTDRIADIVLAAYEALANCADHAYRGQSAAGVMSIEARHDTDARTVRLCVVDRGHWLDPRSSPKNPARGRGLRLMRALCDDMTVDGSDHGTRVCLQFEQCPAR</sequence>
<dbReference type="Gene3D" id="3.30.565.10">
    <property type="entry name" value="Histidine kinase-like ATPase, C-terminal domain"/>
    <property type="match status" value="1"/>
</dbReference>
<dbReference type="GO" id="GO:0004674">
    <property type="term" value="F:protein serine/threonine kinase activity"/>
    <property type="evidence" value="ECO:0007669"/>
    <property type="project" value="UniProtKB-KW"/>
</dbReference>
<dbReference type="CDD" id="cd16936">
    <property type="entry name" value="HATPase_RsbW-like"/>
    <property type="match status" value="1"/>
</dbReference>
<accession>A0AAV2WPQ1</accession>
<keyword evidence="1" id="KW-0723">Serine/threonine-protein kinase</keyword>
<evidence type="ECO:0000256" key="1">
    <source>
        <dbReference type="ARBA" id="ARBA00022527"/>
    </source>
</evidence>
<evidence type="ECO:0000313" key="4">
    <source>
        <dbReference type="Proteomes" id="UP000028864"/>
    </source>
</evidence>
<dbReference type="InterPro" id="IPR050267">
    <property type="entry name" value="Anti-sigma-factor_SerPK"/>
</dbReference>
<feature type="domain" description="Histidine kinase/HSP90-like ATPase" evidence="2">
    <location>
        <begin position="21"/>
        <end position="140"/>
    </location>
</feature>
<dbReference type="InterPro" id="IPR003594">
    <property type="entry name" value="HATPase_dom"/>
</dbReference>